<feature type="transmembrane region" description="Helical" evidence="13">
    <location>
        <begin position="145"/>
        <end position="163"/>
    </location>
</feature>
<evidence type="ECO:0000256" key="13">
    <source>
        <dbReference type="RuleBase" id="RU362101"/>
    </source>
</evidence>
<keyword evidence="4 13" id="KW-0813">Transport</keyword>
<evidence type="ECO:0000256" key="11">
    <source>
        <dbReference type="ARBA" id="ARBA00023136"/>
    </source>
</evidence>
<dbReference type="PANTHER" id="PTHR40659:SF1">
    <property type="entry name" value="NICKEL_COBALT EFFLUX SYSTEM RCNA"/>
    <property type="match status" value="1"/>
</dbReference>
<evidence type="ECO:0000256" key="4">
    <source>
        <dbReference type="ARBA" id="ARBA00022448"/>
    </source>
</evidence>
<dbReference type="EMBL" id="SJDL01000025">
    <property type="protein sequence ID" value="TBW53319.1"/>
    <property type="molecule type" value="Genomic_DNA"/>
</dbReference>
<keyword evidence="5" id="KW-1003">Cell membrane</keyword>
<proteinExistence type="inferred from homology"/>
<keyword evidence="7 13" id="KW-0812">Transmembrane</keyword>
<evidence type="ECO:0000256" key="7">
    <source>
        <dbReference type="ARBA" id="ARBA00022692"/>
    </source>
</evidence>
<evidence type="ECO:0000256" key="9">
    <source>
        <dbReference type="ARBA" id="ARBA00023065"/>
    </source>
</evidence>
<protein>
    <recommendedName>
        <fullName evidence="13">Nickel/cobalt efflux system</fullName>
    </recommendedName>
</protein>
<feature type="transmembrane region" description="Helical" evidence="13">
    <location>
        <begin position="107"/>
        <end position="133"/>
    </location>
</feature>
<evidence type="ECO:0000256" key="6">
    <source>
        <dbReference type="ARBA" id="ARBA00022596"/>
    </source>
</evidence>
<feature type="transmembrane region" description="Helical" evidence="13">
    <location>
        <begin position="72"/>
        <end position="95"/>
    </location>
</feature>
<comment type="function">
    <text evidence="1">Efflux system for nickel and cobalt.</text>
</comment>
<evidence type="ECO:0000256" key="1">
    <source>
        <dbReference type="ARBA" id="ARBA00002510"/>
    </source>
</evidence>
<keyword evidence="15" id="KW-1185">Reference proteome</keyword>
<keyword evidence="8 13" id="KW-1133">Transmembrane helix</keyword>
<dbReference type="Pfam" id="PF03824">
    <property type="entry name" value="NicO"/>
    <property type="match status" value="1"/>
</dbReference>
<organism evidence="14 15">
    <name type="scientific">Marinobacter halodurans</name>
    <dbReference type="NCBI Taxonomy" id="2528979"/>
    <lineage>
        <taxon>Bacteria</taxon>
        <taxon>Pseudomonadati</taxon>
        <taxon>Pseudomonadota</taxon>
        <taxon>Gammaproteobacteria</taxon>
        <taxon>Pseudomonadales</taxon>
        <taxon>Marinobacteraceae</taxon>
        <taxon>Marinobacter</taxon>
    </lineage>
</organism>
<dbReference type="InterPro" id="IPR051224">
    <property type="entry name" value="NiCoT_RcnA"/>
</dbReference>
<feature type="transmembrane region" description="Helical" evidence="13">
    <location>
        <begin position="235"/>
        <end position="256"/>
    </location>
</feature>
<dbReference type="PANTHER" id="PTHR40659">
    <property type="entry name" value="NICKEL/COBALT EFFLUX SYSTEM RCNA"/>
    <property type="match status" value="1"/>
</dbReference>
<keyword evidence="9" id="KW-0406">Ion transport</keyword>
<feature type="transmembrane region" description="Helical" evidence="13">
    <location>
        <begin position="307"/>
        <end position="330"/>
    </location>
</feature>
<evidence type="ECO:0000256" key="8">
    <source>
        <dbReference type="ARBA" id="ARBA00022989"/>
    </source>
</evidence>
<dbReference type="Proteomes" id="UP000313645">
    <property type="component" value="Unassembled WGS sequence"/>
</dbReference>
<sequence>MSRPISLLIAFIPLLVLVVVALTPGGESAGLWLLGQMLEWQRTLQRGLSLNMMAFSQHTDPGTLLTLVGLSLGYGVFHAVGPGHGKAVISTYLLVHRAELIRGIRLTVAAAFLQGIVAIALVGVLVIGLGMLTRHAMAETVIMERVSYALVALLGGWLSLRALMRLRRLLKPPVALTTPMPIQPLTPVAPQASSGALLERHPVESGGHHHGPNCHCGQDHHVHPGQVGHDWRESLGVVFSIGMRPCSGAIMILGVAVMLGHWWIGVAAVLAMSLGTALTTSALAAFTVLARRQAGRLARRTPSQWQALLGQGLALCGGLVIAVLGMALLMNATAPAAPIL</sequence>
<evidence type="ECO:0000256" key="3">
    <source>
        <dbReference type="ARBA" id="ARBA00022426"/>
    </source>
</evidence>
<reference evidence="14 15" key="1">
    <citation type="submission" date="2019-02" db="EMBL/GenBank/DDBJ databases">
        <title>Marinobacter halodurans sp. nov., a marine bacterium isolated from sea tidal flat.</title>
        <authorList>
            <person name="Yoo Y."/>
            <person name="Lee D.W."/>
            <person name="Kim B.S."/>
            <person name="Kim J.-J."/>
        </authorList>
    </citation>
    <scope>NUCLEOTIDE SEQUENCE [LARGE SCALE GENOMIC DNA]</scope>
    <source>
        <strain evidence="14 15">YJ-S3-2</strain>
    </source>
</reference>
<dbReference type="RefSeq" id="WP_131482727.1">
    <property type="nucleotide sequence ID" value="NZ_SJDL01000025.1"/>
</dbReference>
<gene>
    <name evidence="14" type="ORF">EZI54_15155</name>
</gene>
<comment type="subcellular location">
    <subcellularLocation>
        <location evidence="2 13">Cell membrane</location>
        <topology evidence="2 13">Multi-pass membrane protein</topology>
    </subcellularLocation>
</comment>
<comment type="similarity">
    <text evidence="13">Belongs to the NiCoT transporter (TC 2.A.52) family.</text>
</comment>
<keyword evidence="12" id="KW-0170">Cobalt</keyword>
<keyword evidence="6" id="KW-0533">Nickel</keyword>
<keyword evidence="11 13" id="KW-0472">Membrane</keyword>
<name>A0ABY1ZLZ6_9GAMM</name>
<evidence type="ECO:0000256" key="10">
    <source>
        <dbReference type="ARBA" id="ARBA00023112"/>
    </source>
</evidence>
<keyword evidence="10" id="KW-0921">Nickel transport</keyword>
<keyword evidence="3" id="KW-0171">Cobalt transport</keyword>
<comment type="caution">
    <text evidence="14">The sequence shown here is derived from an EMBL/GenBank/DDBJ whole genome shotgun (WGS) entry which is preliminary data.</text>
</comment>
<evidence type="ECO:0000313" key="14">
    <source>
        <dbReference type="EMBL" id="TBW53319.1"/>
    </source>
</evidence>
<accession>A0ABY1ZLZ6</accession>
<evidence type="ECO:0000256" key="5">
    <source>
        <dbReference type="ARBA" id="ARBA00022475"/>
    </source>
</evidence>
<evidence type="ECO:0000256" key="2">
    <source>
        <dbReference type="ARBA" id="ARBA00004651"/>
    </source>
</evidence>
<feature type="transmembrane region" description="Helical" evidence="13">
    <location>
        <begin position="262"/>
        <end position="286"/>
    </location>
</feature>
<evidence type="ECO:0000313" key="15">
    <source>
        <dbReference type="Proteomes" id="UP000313645"/>
    </source>
</evidence>
<evidence type="ECO:0000256" key="12">
    <source>
        <dbReference type="ARBA" id="ARBA00023285"/>
    </source>
</evidence>
<dbReference type="InterPro" id="IPR011541">
    <property type="entry name" value="Ni/Co_transpt_high_affinity"/>
</dbReference>